<feature type="transmembrane region" description="Helical" evidence="1">
    <location>
        <begin position="12"/>
        <end position="31"/>
    </location>
</feature>
<keyword evidence="1" id="KW-1133">Transmembrane helix</keyword>
<gene>
    <name evidence="2" type="ORF">M132T_17450</name>
</gene>
<comment type="caution">
    <text evidence="2">The sequence shown here is derived from an EMBL/GenBank/DDBJ whole genome shotgun (WGS) entry which is preliminary data.</text>
</comment>
<dbReference type="GeneID" id="96911418"/>
<evidence type="ECO:0000256" key="1">
    <source>
        <dbReference type="SAM" id="Phobius"/>
    </source>
</evidence>
<dbReference type="AlphaFoldDB" id="A0AAV3WX38"/>
<feature type="transmembrane region" description="Helical" evidence="1">
    <location>
        <begin position="123"/>
        <end position="142"/>
    </location>
</feature>
<evidence type="ECO:0000313" key="3">
    <source>
        <dbReference type="Proteomes" id="UP000887127"/>
    </source>
</evidence>
<dbReference type="RefSeq" id="WP_091761853.1">
    <property type="nucleotide sequence ID" value="NZ_BJVX01000008.1"/>
</dbReference>
<feature type="transmembrane region" description="Helical" evidence="1">
    <location>
        <begin position="94"/>
        <end position="117"/>
    </location>
</feature>
<organism evidence="2 3">
    <name type="scientific">Marinilactibacillus psychrotolerans</name>
    <dbReference type="NCBI Taxonomy" id="191770"/>
    <lineage>
        <taxon>Bacteria</taxon>
        <taxon>Bacillati</taxon>
        <taxon>Bacillota</taxon>
        <taxon>Bacilli</taxon>
        <taxon>Lactobacillales</taxon>
        <taxon>Carnobacteriaceae</taxon>
        <taxon>Marinilactibacillus</taxon>
    </lineage>
</organism>
<keyword evidence="1" id="KW-0472">Membrane</keyword>
<accession>A0AAV3WX38</accession>
<keyword evidence="1" id="KW-0812">Transmembrane</keyword>
<proteinExistence type="predicted"/>
<feature type="transmembrane region" description="Helical" evidence="1">
    <location>
        <begin position="51"/>
        <end position="73"/>
    </location>
</feature>
<sequence length="182" mass="19742">MNEEVEVNENKGFPWKALAVFVVVIIGVTLFNAFTMDTTDLGELEGNSGALLFGGAAVGSVFGAIGAIIVLSIQYAFTKFPTQWISKEENVYKYDIWSALFYSSAIGTIMNTLLQQLNMDANLIASSIVSILTTGLFLFFYFSGEEKEQHVKKAITIVQVAWLVIGLVLSAASVALLKNVGL</sequence>
<name>A0AAV3WX38_9LACT</name>
<evidence type="ECO:0000313" key="2">
    <source>
        <dbReference type="EMBL" id="GEQ36237.1"/>
    </source>
</evidence>
<dbReference type="EMBL" id="BKBI01000011">
    <property type="protein sequence ID" value="GEQ36237.1"/>
    <property type="molecule type" value="Genomic_DNA"/>
</dbReference>
<dbReference type="Proteomes" id="UP000887127">
    <property type="component" value="Unassembled WGS sequence"/>
</dbReference>
<feature type="transmembrane region" description="Helical" evidence="1">
    <location>
        <begin position="154"/>
        <end position="177"/>
    </location>
</feature>
<evidence type="ECO:0008006" key="4">
    <source>
        <dbReference type="Google" id="ProtNLM"/>
    </source>
</evidence>
<protein>
    <recommendedName>
        <fullName evidence="4">Yip1 domain-containing protein</fullName>
    </recommendedName>
</protein>
<reference evidence="2" key="1">
    <citation type="submission" date="2019-08" db="EMBL/GenBank/DDBJ databases">
        <title>Marinilactibacillus psychrotolerans M13-2T whole genome sequencing project.</title>
        <authorList>
            <person name="Ishikawa M."/>
            <person name="Suzuki T."/>
            <person name="Matsutani M."/>
        </authorList>
    </citation>
    <scope>NUCLEOTIDE SEQUENCE</scope>
    <source>
        <strain evidence="2">M13-2T</strain>
    </source>
</reference>